<dbReference type="Gene3D" id="3.40.50.720">
    <property type="entry name" value="NAD(P)-binding Rossmann-like Domain"/>
    <property type="match status" value="1"/>
</dbReference>
<dbReference type="Proteomes" id="UP001138997">
    <property type="component" value="Unassembled WGS sequence"/>
</dbReference>
<dbReference type="PANTHER" id="PTHR43490:SF99">
    <property type="entry name" value="SHORT-CHAIN DEHYDROGENASE_REDUCTASE"/>
    <property type="match status" value="1"/>
</dbReference>
<proteinExistence type="inferred from homology"/>
<sequence>MSESKTALVTGANKGIGFEIARQLGQLGYRVALGARQENLRQEAVAKLRAEGLDVFGVALDVTSDQSVQAAAAELAELDVLVNNAGINGGQFELPSVLDLDRFRRVVDTNVLGVIRVTNAFLPLLRRSAAPRIVNLSTSMASLTHQQQATPYAGAIDGTYGPSKTLLNAVTLQYAREFADTNILVNMVCPGYVATDFTAFQGYRSTAEGAAIAVKLATVPDDGPRGGFFNDEGELPW</sequence>
<dbReference type="AlphaFoldDB" id="A0A9X1STD9"/>
<keyword evidence="2" id="KW-0521">NADP</keyword>
<evidence type="ECO:0000313" key="5">
    <source>
        <dbReference type="EMBL" id="MCD5311201.1"/>
    </source>
</evidence>
<dbReference type="RefSeq" id="WP_231440379.1">
    <property type="nucleotide sequence ID" value="NZ_JAJOMB010000004.1"/>
</dbReference>
<evidence type="ECO:0000256" key="4">
    <source>
        <dbReference type="RuleBase" id="RU000363"/>
    </source>
</evidence>
<gene>
    <name evidence="5" type="ORF">LR394_09850</name>
</gene>
<dbReference type="InterPro" id="IPR002347">
    <property type="entry name" value="SDR_fam"/>
</dbReference>
<dbReference type="GO" id="GO:0016616">
    <property type="term" value="F:oxidoreductase activity, acting on the CH-OH group of donors, NAD or NADP as acceptor"/>
    <property type="evidence" value="ECO:0007669"/>
    <property type="project" value="InterPro"/>
</dbReference>
<evidence type="ECO:0000256" key="3">
    <source>
        <dbReference type="ARBA" id="ARBA00023002"/>
    </source>
</evidence>
<dbReference type="PRINTS" id="PR00081">
    <property type="entry name" value="GDHRDH"/>
</dbReference>
<comment type="caution">
    <text evidence="5">The sequence shown here is derived from an EMBL/GenBank/DDBJ whole genome shotgun (WGS) entry which is preliminary data.</text>
</comment>
<dbReference type="InterPro" id="IPR036291">
    <property type="entry name" value="NAD(P)-bd_dom_sf"/>
</dbReference>
<evidence type="ECO:0000256" key="2">
    <source>
        <dbReference type="ARBA" id="ARBA00022857"/>
    </source>
</evidence>
<dbReference type="InterPro" id="IPR045313">
    <property type="entry name" value="CBR1-like"/>
</dbReference>
<reference evidence="5" key="1">
    <citation type="submission" date="2021-11" db="EMBL/GenBank/DDBJ databases">
        <title>Streptomyces corallinus and Kineosporia corallina sp. nov., two new coral-derived marine actinobacteria.</title>
        <authorList>
            <person name="Buangrab K."/>
            <person name="Sutthacheep M."/>
            <person name="Yeemin T."/>
            <person name="Harunari E."/>
            <person name="Igarashi Y."/>
            <person name="Sripreechasak P."/>
            <person name="Kanchanasin P."/>
            <person name="Tanasupawat S."/>
            <person name="Phongsopitanun W."/>
        </authorList>
    </citation>
    <scope>NUCLEOTIDE SEQUENCE</scope>
    <source>
        <strain evidence="5">JCM 31032</strain>
    </source>
</reference>
<evidence type="ECO:0000256" key="1">
    <source>
        <dbReference type="ARBA" id="ARBA00006484"/>
    </source>
</evidence>
<protein>
    <submittedName>
        <fullName evidence="5">SDR family oxidoreductase</fullName>
    </submittedName>
</protein>
<dbReference type="GO" id="GO:0016020">
    <property type="term" value="C:membrane"/>
    <property type="evidence" value="ECO:0007669"/>
    <property type="project" value="TreeGrafter"/>
</dbReference>
<dbReference type="CDD" id="cd05324">
    <property type="entry name" value="carb_red_PTCR-like_SDR_c"/>
    <property type="match status" value="1"/>
</dbReference>
<keyword evidence="3" id="KW-0560">Oxidoreductase</keyword>
<accession>A0A9X1STD9</accession>
<dbReference type="Pfam" id="PF00106">
    <property type="entry name" value="adh_short"/>
    <property type="match status" value="1"/>
</dbReference>
<dbReference type="SUPFAM" id="SSF51735">
    <property type="entry name" value="NAD(P)-binding Rossmann-fold domains"/>
    <property type="match status" value="1"/>
</dbReference>
<organism evidence="5 6">
    <name type="scientific">Kineosporia babensis</name>
    <dbReference type="NCBI Taxonomy" id="499548"/>
    <lineage>
        <taxon>Bacteria</taxon>
        <taxon>Bacillati</taxon>
        <taxon>Actinomycetota</taxon>
        <taxon>Actinomycetes</taxon>
        <taxon>Kineosporiales</taxon>
        <taxon>Kineosporiaceae</taxon>
        <taxon>Kineosporia</taxon>
    </lineage>
</organism>
<comment type="similarity">
    <text evidence="1 4">Belongs to the short-chain dehydrogenases/reductases (SDR) family.</text>
</comment>
<dbReference type="PANTHER" id="PTHR43490">
    <property type="entry name" value="(+)-NEOMENTHOL DEHYDROGENASE"/>
    <property type="match status" value="1"/>
</dbReference>
<name>A0A9X1STD9_9ACTN</name>
<evidence type="ECO:0000313" key="6">
    <source>
        <dbReference type="Proteomes" id="UP001138997"/>
    </source>
</evidence>
<keyword evidence="6" id="KW-1185">Reference proteome</keyword>
<dbReference type="EMBL" id="JAJOMB010000004">
    <property type="protein sequence ID" value="MCD5311201.1"/>
    <property type="molecule type" value="Genomic_DNA"/>
</dbReference>
<dbReference type="PRINTS" id="PR00080">
    <property type="entry name" value="SDRFAMILY"/>
</dbReference>